<organism evidence="1 2">
    <name type="scientific">Trichomonas vaginalis (strain ATCC PRA-98 / G3)</name>
    <dbReference type="NCBI Taxonomy" id="412133"/>
    <lineage>
        <taxon>Eukaryota</taxon>
        <taxon>Metamonada</taxon>
        <taxon>Parabasalia</taxon>
        <taxon>Trichomonadida</taxon>
        <taxon>Trichomonadidae</taxon>
        <taxon>Trichomonas</taxon>
    </lineage>
</organism>
<dbReference type="Proteomes" id="UP000001542">
    <property type="component" value="Unassembled WGS sequence"/>
</dbReference>
<reference evidence="1" key="2">
    <citation type="journal article" date="2007" name="Science">
        <title>Draft genome sequence of the sexually transmitted pathogen Trichomonas vaginalis.</title>
        <authorList>
            <person name="Carlton J.M."/>
            <person name="Hirt R.P."/>
            <person name="Silva J.C."/>
            <person name="Delcher A.L."/>
            <person name="Schatz M."/>
            <person name="Zhao Q."/>
            <person name="Wortman J.R."/>
            <person name="Bidwell S.L."/>
            <person name="Alsmark U.C.M."/>
            <person name="Besteiro S."/>
            <person name="Sicheritz-Ponten T."/>
            <person name="Noel C.J."/>
            <person name="Dacks J.B."/>
            <person name="Foster P.G."/>
            <person name="Simillion C."/>
            <person name="Van de Peer Y."/>
            <person name="Miranda-Saavedra D."/>
            <person name="Barton G.J."/>
            <person name="Westrop G.D."/>
            <person name="Mueller S."/>
            <person name="Dessi D."/>
            <person name="Fiori P.L."/>
            <person name="Ren Q."/>
            <person name="Paulsen I."/>
            <person name="Zhang H."/>
            <person name="Bastida-Corcuera F.D."/>
            <person name="Simoes-Barbosa A."/>
            <person name="Brown M.T."/>
            <person name="Hayes R.D."/>
            <person name="Mukherjee M."/>
            <person name="Okumura C.Y."/>
            <person name="Schneider R."/>
            <person name="Smith A.J."/>
            <person name="Vanacova S."/>
            <person name="Villalvazo M."/>
            <person name="Haas B.J."/>
            <person name="Pertea M."/>
            <person name="Feldblyum T.V."/>
            <person name="Utterback T.R."/>
            <person name="Shu C.L."/>
            <person name="Osoegawa K."/>
            <person name="de Jong P.J."/>
            <person name="Hrdy I."/>
            <person name="Horvathova L."/>
            <person name="Zubacova Z."/>
            <person name="Dolezal P."/>
            <person name="Malik S.B."/>
            <person name="Logsdon J.M. Jr."/>
            <person name="Henze K."/>
            <person name="Gupta A."/>
            <person name="Wang C.C."/>
            <person name="Dunne R.L."/>
            <person name="Upcroft J.A."/>
            <person name="Upcroft P."/>
            <person name="White O."/>
            <person name="Salzberg S.L."/>
            <person name="Tang P."/>
            <person name="Chiu C.-H."/>
            <person name="Lee Y.-S."/>
            <person name="Embley T.M."/>
            <person name="Coombs G.H."/>
            <person name="Mottram J.C."/>
            <person name="Tachezy J."/>
            <person name="Fraser-Liggett C.M."/>
            <person name="Johnson P.J."/>
        </authorList>
    </citation>
    <scope>NUCLEOTIDE SEQUENCE [LARGE SCALE GENOMIC DNA]</scope>
    <source>
        <strain evidence="1">G3</strain>
    </source>
</reference>
<dbReference type="PANTHER" id="PTHR48142">
    <property type="entry name" value="PIGMENTOSA GTPASE REGULATOR-LIKE PROTEIN, PUTATIVE-RELATED"/>
    <property type="match status" value="1"/>
</dbReference>
<gene>
    <name evidence="1" type="ORF">TVAG_309280</name>
</gene>
<name>A2EDS4_TRIV3</name>
<evidence type="ECO:0000313" key="1">
    <source>
        <dbReference type="EMBL" id="EAY09239.1"/>
    </source>
</evidence>
<sequence length="73" mass="8433">MYAQKPRAIKQFAERIHALQTRYSPDDVVSLQIFVQTVQEESPDDLIALKSQNIKLVWLSWVTAALAFPLYQI</sequence>
<proteinExistence type="predicted"/>
<dbReference type="AlphaFoldDB" id="A2EDS4"/>
<dbReference type="EMBL" id="DS113362">
    <property type="protein sequence ID" value="EAY09239.1"/>
    <property type="molecule type" value="Genomic_DNA"/>
</dbReference>
<dbReference type="InParanoid" id="A2EDS4"/>
<dbReference type="PANTHER" id="PTHR48142:SF1">
    <property type="entry name" value="MULE TRANSPOSASE DOMAIN-CONTAINING PROTEIN"/>
    <property type="match status" value="1"/>
</dbReference>
<dbReference type="VEuPathDB" id="TrichDB:TVAG_309280"/>
<protein>
    <submittedName>
        <fullName evidence="1">Uncharacterized protein</fullName>
    </submittedName>
</protein>
<dbReference type="OrthoDB" id="5301000at2759"/>
<evidence type="ECO:0000313" key="2">
    <source>
        <dbReference type="Proteomes" id="UP000001542"/>
    </source>
</evidence>
<reference evidence="1" key="1">
    <citation type="submission" date="2006-10" db="EMBL/GenBank/DDBJ databases">
        <authorList>
            <person name="Amadeo P."/>
            <person name="Zhao Q."/>
            <person name="Wortman J."/>
            <person name="Fraser-Liggett C."/>
            <person name="Carlton J."/>
        </authorList>
    </citation>
    <scope>NUCLEOTIDE SEQUENCE</scope>
    <source>
        <strain evidence="1">G3</strain>
    </source>
</reference>
<keyword evidence="2" id="KW-1185">Reference proteome</keyword>
<accession>A2EDS4</accession>